<proteinExistence type="predicted"/>
<dbReference type="EMBL" id="AGNK02000610">
    <property type="status" value="NOT_ANNOTATED_CDS"/>
    <property type="molecule type" value="Genomic_DNA"/>
</dbReference>
<feature type="region of interest" description="Disordered" evidence="1">
    <location>
        <begin position="155"/>
        <end position="175"/>
    </location>
</feature>
<evidence type="ECO:0000313" key="2">
    <source>
        <dbReference type="EnsemblPlants" id="KQL32207"/>
    </source>
</evidence>
<accession>K3YXZ4</accession>
<name>K3YXZ4_SETIT</name>
<reference evidence="3" key="1">
    <citation type="journal article" date="2012" name="Nat. Biotechnol.">
        <title>Reference genome sequence of the model plant Setaria.</title>
        <authorList>
            <person name="Bennetzen J.L."/>
            <person name="Schmutz J."/>
            <person name="Wang H."/>
            <person name="Percifield R."/>
            <person name="Hawkins J."/>
            <person name="Pontaroli A.C."/>
            <person name="Estep M."/>
            <person name="Feng L."/>
            <person name="Vaughn J.N."/>
            <person name="Grimwood J."/>
            <person name="Jenkins J."/>
            <person name="Barry K."/>
            <person name="Lindquist E."/>
            <person name="Hellsten U."/>
            <person name="Deshpande S."/>
            <person name="Wang X."/>
            <person name="Wu X."/>
            <person name="Mitros T."/>
            <person name="Triplett J."/>
            <person name="Yang X."/>
            <person name="Ye C.Y."/>
            <person name="Mauro-Herrera M."/>
            <person name="Wang L."/>
            <person name="Li P."/>
            <person name="Sharma M."/>
            <person name="Sharma R."/>
            <person name="Ronald P.C."/>
            <person name="Panaud O."/>
            <person name="Kellogg E.A."/>
            <person name="Brutnell T.P."/>
            <person name="Doust A.N."/>
            <person name="Tuskan G.A."/>
            <person name="Rokhsar D."/>
            <person name="Devos K.M."/>
        </authorList>
    </citation>
    <scope>NUCLEOTIDE SEQUENCE [LARGE SCALE GENOMIC DNA]</scope>
    <source>
        <strain evidence="3">cv. Yugu1</strain>
    </source>
</reference>
<dbReference type="eggNOG" id="ENOG502R40I">
    <property type="taxonomic scope" value="Eukaryota"/>
</dbReference>
<dbReference type="Proteomes" id="UP000004995">
    <property type="component" value="Unassembled WGS sequence"/>
</dbReference>
<reference evidence="2" key="2">
    <citation type="submission" date="2018-08" db="UniProtKB">
        <authorList>
            <consortium name="EnsemblPlants"/>
        </authorList>
    </citation>
    <scope>IDENTIFICATION</scope>
    <source>
        <strain evidence="2">Yugu1</strain>
    </source>
</reference>
<dbReference type="AlphaFoldDB" id="K3YXZ4"/>
<dbReference type="STRING" id="4555.K3YXZ4"/>
<evidence type="ECO:0000313" key="3">
    <source>
        <dbReference type="Proteomes" id="UP000004995"/>
    </source>
</evidence>
<dbReference type="HOGENOM" id="CLU_1536453_0_0_1"/>
<keyword evidence="3" id="KW-1185">Reference proteome</keyword>
<dbReference type="InterPro" id="IPR044997">
    <property type="entry name" value="F-box_plant"/>
</dbReference>
<dbReference type="InParanoid" id="K3YXZ4"/>
<dbReference type="EnsemblPlants" id="KQL32207">
    <property type="protein sequence ID" value="KQL32207"/>
    <property type="gene ID" value="SETIT_019144mg"/>
</dbReference>
<evidence type="ECO:0000256" key="1">
    <source>
        <dbReference type="SAM" id="MobiDB-lite"/>
    </source>
</evidence>
<evidence type="ECO:0008006" key="4">
    <source>
        <dbReference type="Google" id="ProtNLM"/>
    </source>
</evidence>
<sequence length="175" mass="20489">VQTYPSLEMDDYRFDRVHLKWLPKLMMLTLDMWISQQDPLSFGYVPLLRSLSLINTGLSWHKMLKLSDFLGNVTISSLQLNFKSEKYREEGVDREGATSDFKHHKLAVLKVFGFRPEDKFVMHARSVIKAAVNLEDIFLFNRLVCEMCKHDFPRASRSPWPKKQRFSPVGPTRLL</sequence>
<dbReference type="FunCoup" id="K3YXZ4">
    <property type="interactions" value="404"/>
</dbReference>
<dbReference type="PANTHER" id="PTHR32153">
    <property type="entry name" value="OJ000223_09.16 PROTEIN"/>
    <property type="match status" value="1"/>
</dbReference>
<protein>
    <recommendedName>
        <fullName evidence="4">FBD domain-containing protein</fullName>
    </recommendedName>
</protein>
<dbReference type="Gramene" id="KQL32207">
    <property type="protein sequence ID" value="KQL32207"/>
    <property type="gene ID" value="SETIT_019144mg"/>
</dbReference>
<organism evidence="2 3">
    <name type="scientific">Setaria italica</name>
    <name type="common">Foxtail millet</name>
    <name type="synonym">Panicum italicum</name>
    <dbReference type="NCBI Taxonomy" id="4555"/>
    <lineage>
        <taxon>Eukaryota</taxon>
        <taxon>Viridiplantae</taxon>
        <taxon>Streptophyta</taxon>
        <taxon>Embryophyta</taxon>
        <taxon>Tracheophyta</taxon>
        <taxon>Spermatophyta</taxon>
        <taxon>Magnoliopsida</taxon>
        <taxon>Liliopsida</taxon>
        <taxon>Poales</taxon>
        <taxon>Poaceae</taxon>
        <taxon>PACMAD clade</taxon>
        <taxon>Panicoideae</taxon>
        <taxon>Panicodae</taxon>
        <taxon>Paniceae</taxon>
        <taxon>Cenchrinae</taxon>
        <taxon>Setaria</taxon>
    </lineage>
</organism>